<evidence type="ECO:0008006" key="3">
    <source>
        <dbReference type="Google" id="ProtNLM"/>
    </source>
</evidence>
<sequence>MSDARDPPSPPGAALVKIYGRLGNAAAWAIRDFLHRSDVPFEWVPLSNDDSARSEAQVDHLHDGRLPVCLFPDGTRMECPTIRQITEKLGWIRNPSRSEYDLAI</sequence>
<dbReference type="SUPFAM" id="SSF52833">
    <property type="entry name" value="Thioredoxin-like"/>
    <property type="match status" value="1"/>
</dbReference>
<organism evidence="1 2">
    <name type="scientific">Variovorax ginsengisoli</name>
    <dbReference type="NCBI Taxonomy" id="363844"/>
    <lineage>
        <taxon>Bacteria</taxon>
        <taxon>Pseudomonadati</taxon>
        <taxon>Pseudomonadota</taxon>
        <taxon>Betaproteobacteria</taxon>
        <taxon>Burkholderiales</taxon>
        <taxon>Comamonadaceae</taxon>
        <taxon>Variovorax</taxon>
    </lineage>
</organism>
<dbReference type="RefSeq" id="WP_301815546.1">
    <property type="nucleotide sequence ID" value="NZ_JAUJZH010000037.1"/>
</dbReference>
<reference evidence="1" key="1">
    <citation type="submission" date="2023-06" db="EMBL/GenBank/DDBJ databases">
        <authorList>
            <person name="Jiang Y."/>
            <person name="Liu Q."/>
        </authorList>
    </citation>
    <scope>NUCLEOTIDE SEQUENCE</scope>
    <source>
        <strain evidence="1">CGMCC 1.12090</strain>
    </source>
</reference>
<proteinExistence type="predicted"/>
<evidence type="ECO:0000313" key="2">
    <source>
        <dbReference type="Proteomes" id="UP001169027"/>
    </source>
</evidence>
<evidence type="ECO:0000313" key="1">
    <source>
        <dbReference type="EMBL" id="MDO1537237.1"/>
    </source>
</evidence>
<dbReference type="InterPro" id="IPR036249">
    <property type="entry name" value="Thioredoxin-like_sf"/>
</dbReference>
<dbReference type="EMBL" id="JAUKVY010000037">
    <property type="protein sequence ID" value="MDO1537237.1"/>
    <property type="molecule type" value="Genomic_DNA"/>
</dbReference>
<name>A0ABT8SE83_9BURK</name>
<protein>
    <recommendedName>
        <fullName evidence="3">GST N-terminal domain-containing protein</fullName>
    </recommendedName>
</protein>
<comment type="caution">
    <text evidence="1">The sequence shown here is derived from an EMBL/GenBank/DDBJ whole genome shotgun (WGS) entry which is preliminary data.</text>
</comment>
<gene>
    <name evidence="1" type="ORF">Q2T77_33730</name>
</gene>
<accession>A0ABT8SE83</accession>
<keyword evidence="2" id="KW-1185">Reference proteome</keyword>
<dbReference type="Proteomes" id="UP001169027">
    <property type="component" value="Unassembled WGS sequence"/>
</dbReference>